<dbReference type="OrthoDB" id="849114at2"/>
<evidence type="ECO:0000313" key="2">
    <source>
        <dbReference type="Proteomes" id="UP000306402"/>
    </source>
</evidence>
<dbReference type="PROSITE" id="PS51257">
    <property type="entry name" value="PROKAR_LIPOPROTEIN"/>
    <property type="match status" value="1"/>
</dbReference>
<dbReference type="RefSeq" id="WP_138367941.1">
    <property type="nucleotide sequence ID" value="NZ_VCEJ01000008.1"/>
</dbReference>
<reference evidence="1 2" key="1">
    <citation type="submission" date="2019-05" db="EMBL/GenBank/DDBJ databases">
        <authorList>
            <person name="Qu J.-H."/>
        </authorList>
    </citation>
    <scope>NUCLEOTIDE SEQUENCE [LARGE SCALE GENOMIC DNA]</scope>
    <source>
        <strain evidence="1 2">T17</strain>
    </source>
</reference>
<evidence type="ECO:0000313" key="1">
    <source>
        <dbReference type="EMBL" id="TLU97841.1"/>
    </source>
</evidence>
<comment type="caution">
    <text evidence="1">The sequence shown here is derived from an EMBL/GenBank/DDBJ whole genome shotgun (WGS) entry which is preliminary data.</text>
</comment>
<accession>A0A5R9KNJ1</accession>
<sequence length="283" mass="32463">MSNRLTIGMLAICFIWLTACHKQRSSKSLSKNPSIDSTIAVVAESSTALDSTKPAADEEAVAPVKIKELDFKYLVAKSKVSFKSKNQDFDNTNVNIRMKQDSTIWISVTGVGLEVARGIITRDSIIFMDKIHRDYFVFNYAQLSKQYNFDLNFELLQAVIIGNLPFEQQPDSRFVKQKDFYILKQVKDRLEVDNYISESTLKLSRLQATEVPTQNTFTLDYEDFKDVSSFLFPFTSMIHLNVKSAKDQQVNETNMRIKHNKVELVNENPGFPFKVPSGYKRKR</sequence>
<name>A0A5R9KNJ1_9BACT</name>
<protein>
    <submittedName>
        <fullName evidence="1">DUF4292 domain-containing protein</fullName>
    </submittedName>
</protein>
<dbReference type="Pfam" id="PF14125">
    <property type="entry name" value="DUF4292"/>
    <property type="match status" value="1"/>
</dbReference>
<organism evidence="1 2">
    <name type="scientific">Dyadobacter luticola</name>
    <dbReference type="NCBI Taxonomy" id="1979387"/>
    <lineage>
        <taxon>Bacteria</taxon>
        <taxon>Pseudomonadati</taxon>
        <taxon>Bacteroidota</taxon>
        <taxon>Cytophagia</taxon>
        <taxon>Cytophagales</taxon>
        <taxon>Spirosomataceae</taxon>
        <taxon>Dyadobacter</taxon>
    </lineage>
</organism>
<dbReference type="Proteomes" id="UP000306402">
    <property type="component" value="Unassembled WGS sequence"/>
</dbReference>
<dbReference type="InterPro" id="IPR025634">
    <property type="entry name" value="DUF4292"/>
</dbReference>
<dbReference type="AlphaFoldDB" id="A0A5R9KNJ1"/>
<dbReference type="EMBL" id="VCEJ01000008">
    <property type="protein sequence ID" value="TLU97841.1"/>
    <property type="molecule type" value="Genomic_DNA"/>
</dbReference>
<gene>
    <name evidence="1" type="ORF">FEN17_23880</name>
</gene>
<proteinExistence type="predicted"/>
<keyword evidence="2" id="KW-1185">Reference proteome</keyword>